<sequence length="383" mass="44419">MSKLNPLLAFCFALLCFSINIDAQSLIFTKKYSIEYFQLNQDFVVKSNNSIMIVGVYNNFVNMTTLEGDVINICEYSIPPEEAFFGINEAVALGNGKIVVNNWLNMHEVIERSLIVIVDPHNCSSTKTLVMVQKEGERLGIKFLVPYHDSFDLYFWNNTIARYSDSGERIHLDYQLDVGPNSREEYLRPVKPYDPSEGYFFSQIIYDNSTRLKRLDSRFQTIKETYFAPDVREISTTYNKVSFCRQYEDRKVDQWHSSCYFYDAQNLSRRASVQMYGASSDFQLSHAVIANLPDGSSLVALSFELGWFADEGYAKEYYLQRVYADGTTGKPVFVDTYYNTIEHVSRTSMILLDGGELCLIVQDLWFEYRRMKRRVNTKCFILD</sequence>
<name>A0A7M7ITV8_NASVI</name>
<reference evidence="2" key="1">
    <citation type="submission" date="2021-01" db="UniProtKB">
        <authorList>
            <consortium name="EnsemblMetazoa"/>
        </authorList>
    </citation>
    <scope>IDENTIFICATION</scope>
</reference>
<evidence type="ECO:0000313" key="3">
    <source>
        <dbReference type="Proteomes" id="UP000002358"/>
    </source>
</evidence>
<feature type="signal peptide" evidence="1">
    <location>
        <begin position="1"/>
        <end position="23"/>
    </location>
</feature>
<feature type="chain" id="PRO_5029564011" evidence="1">
    <location>
        <begin position="24"/>
        <end position="383"/>
    </location>
</feature>
<dbReference type="EnsemblMetazoa" id="XM_016981424">
    <property type="protein sequence ID" value="XP_016836913"/>
    <property type="gene ID" value="LOC107980540"/>
</dbReference>
<gene>
    <name evidence="2" type="primary">107980540</name>
</gene>
<proteinExistence type="predicted"/>
<dbReference type="KEGG" id="nvi:107980540"/>
<dbReference type="InParanoid" id="A0A7M7ITV8"/>
<keyword evidence="3" id="KW-1185">Reference proteome</keyword>
<protein>
    <submittedName>
        <fullName evidence="2">Uncharacterized protein</fullName>
    </submittedName>
</protein>
<keyword evidence="1" id="KW-0732">Signal</keyword>
<organism evidence="2 3">
    <name type="scientific">Nasonia vitripennis</name>
    <name type="common">Parasitic wasp</name>
    <dbReference type="NCBI Taxonomy" id="7425"/>
    <lineage>
        <taxon>Eukaryota</taxon>
        <taxon>Metazoa</taxon>
        <taxon>Ecdysozoa</taxon>
        <taxon>Arthropoda</taxon>
        <taxon>Hexapoda</taxon>
        <taxon>Insecta</taxon>
        <taxon>Pterygota</taxon>
        <taxon>Neoptera</taxon>
        <taxon>Endopterygota</taxon>
        <taxon>Hymenoptera</taxon>
        <taxon>Apocrita</taxon>
        <taxon>Proctotrupomorpha</taxon>
        <taxon>Chalcidoidea</taxon>
        <taxon>Pteromalidae</taxon>
        <taxon>Pteromalinae</taxon>
        <taxon>Nasonia</taxon>
    </lineage>
</organism>
<dbReference type="AlphaFoldDB" id="A0A7M7ITV8"/>
<evidence type="ECO:0000313" key="2">
    <source>
        <dbReference type="EnsemblMetazoa" id="XP_016836913"/>
    </source>
</evidence>
<evidence type="ECO:0000256" key="1">
    <source>
        <dbReference type="SAM" id="SignalP"/>
    </source>
</evidence>
<accession>A0A7M7ITV8</accession>
<dbReference type="Proteomes" id="UP000002358">
    <property type="component" value="Chromosome 1"/>
</dbReference>